<evidence type="ECO:0000256" key="1">
    <source>
        <dbReference type="ARBA" id="ARBA00004496"/>
    </source>
</evidence>
<gene>
    <name evidence="7" type="ORF">CIL03_05090</name>
</gene>
<dbReference type="PROSITE" id="PS50005">
    <property type="entry name" value="TPR"/>
    <property type="match status" value="2"/>
</dbReference>
<dbReference type="PANTHER" id="PTHR46630:SF1">
    <property type="entry name" value="TETRATRICOPEPTIDE REPEAT PROTEIN 29"/>
    <property type="match status" value="1"/>
</dbReference>
<organism evidence="7 8">
    <name type="scientific">Virgibacillus indicus</name>
    <dbReference type="NCBI Taxonomy" id="2024554"/>
    <lineage>
        <taxon>Bacteria</taxon>
        <taxon>Bacillati</taxon>
        <taxon>Bacillota</taxon>
        <taxon>Bacilli</taxon>
        <taxon>Bacillales</taxon>
        <taxon>Bacillaceae</taxon>
        <taxon>Virgibacillus</taxon>
    </lineage>
</organism>
<evidence type="ECO:0000256" key="6">
    <source>
        <dbReference type="PROSITE-ProRule" id="PRU00339"/>
    </source>
</evidence>
<dbReference type="Pfam" id="PF13181">
    <property type="entry name" value="TPR_8"/>
    <property type="match status" value="3"/>
</dbReference>
<evidence type="ECO:0000256" key="3">
    <source>
        <dbReference type="ARBA" id="ARBA00022737"/>
    </source>
</evidence>
<dbReference type="SUPFAM" id="SSF48452">
    <property type="entry name" value="TPR-like"/>
    <property type="match status" value="1"/>
</dbReference>
<dbReference type="SMART" id="SM00028">
    <property type="entry name" value="TPR"/>
    <property type="match status" value="4"/>
</dbReference>
<dbReference type="EMBL" id="NPMS01000001">
    <property type="protein sequence ID" value="OZU90524.1"/>
    <property type="molecule type" value="Genomic_DNA"/>
</dbReference>
<feature type="repeat" description="TPR" evidence="6">
    <location>
        <begin position="177"/>
        <end position="210"/>
    </location>
</feature>
<accession>A0A265NGG9</accession>
<evidence type="ECO:0000256" key="4">
    <source>
        <dbReference type="ARBA" id="ARBA00022803"/>
    </source>
</evidence>
<keyword evidence="2" id="KW-0963">Cytoplasm</keyword>
<proteinExistence type="inferred from homology"/>
<dbReference type="InterPro" id="IPR051476">
    <property type="entry name" value="Bac_ResReg_Asp_Phosphatase"/>
</dbReference>
<feature type="repeat" description="TPR" evidence="6">
    <location>
        <begin position="258"/>
        <end position="291"/>
    </location>
</feature>
<keyword evidence="4 6" id="KW-0802">TPR repeat</keyword>
<dbReference type="AlphaFoldDB" id="A0A265NGG9"/>
<evidence type="ECO:0000256" key="5">
    <source>
        <dbReference type="ARBA" id="ARBA00038253"/>
    </source>
</evidence>
<protein>
    <submittedName>
        <fullName evidence="7">Uncharacterized protein</fullName>
    </submittedName>
</protein>
<evidence type="ECO:0000256" key="2">
    <source>
        <dbReference type="ARBA" id="ARBA00022490"/>
    </source>
</evidence>
<evidence type="ECO:0000313" key="7">
    <source>
        <dbReference type="EMBL" id="OZU90524.1"/>
    </source>
</evidence>
<keyword evidence="8" id="KW-1185">Reference proteome</keyword>
<sequence length="380" mass="44302">MSTMDILNLNEKINEVITEENNDDLEVIIEEFRRNHFPNVLSKIKQFRENHKTDDKLAELLLLVESISHAQIGENKAASEIMSNLYQNSSDLKSEELILYGELAFMSDYKLARRIMSEAVKKMDNDEETDRIKLARGYLVLGETEENLEKFVRAIKYYKRGLSCFEEDDNRDKYMILFLHFKLGVLYSTINDSEKSIEYLNKTIELAGDDHPEMKINSLVSIAKTYGSKDQNEMAYSYLEKAISMLENSSLAETMVHAEAYTEMAFYYFDQSMLEEAVPNYNKAIEIFLKLPNYSRRKLGMIYMQYAYCLEHKEKANKSLAARSYETAIDELEKTSDRELLENALADVISFFDNTNNQRKKKLYENKFVQLSNKNQTSTM</sequence>
<comment type="subcellular location">
    <subcellularLocation>
        <location evidence="1">Cytoplasm</location>
    </subcellularLocation>
</comment>
<keyword evidence="3" id="KW-0677">Repeat</keyword>
<name>A0A265NGG9_9BACI</name>
<comment type="caution">
    <text evidence="7">The sequence shown here is derived from an EMBL/GenBank/DDBJ whole genome shotgun (WGS) entry which is preliminary data.</text>
</comment>
<dbReference type="InterPro" id="IPR019734">
    <property type="entry name" value="TPR_rpt"/>
</dbReference>
<dbReference type="Gene3D" id="1.25.40.10">
    <property type="entry name" value="Tetratricopeptide repeat domain"/>
    <property type="match status" value="2"/>
</dbReference>
<dbReference type="Proteomes" id="UP000216498">
    <property type="component" value="Unassembled WGS sequence"/>
</dbReference>
<reference evidence="7 8" key="1">
    <citation type="submission" date="2017-08" db="EMBL/GenBank/DDBJ databases">
        <title>Virgibacillus indicus sp. nov. and Virgibacillus profoundi sp. nov, two moderately halophilic bacteria isolated from marine sediment by using the Microfluidic Streak Plate.</title>
        <authorList>
            <person name="Xu B."/>
            <person name="Hu B."/>
            <person name="Wang J."/>
            <person name="Zhu Y."/>
            <person name="Huang L."/>
            <person name="Du W."/>
            <person name="Huang Y."/>
        </authorList>
    </citation>
    <scope>NUCLEOTIDE SEQUENCE [LARGE SCALE GENOMIC DNA]</scope>
    <source>
        <strain evidence="7 8">IO3-P2-C2</strain>
    </source>
</reference>
<dbReference type="PANTHER" id="PTHR46630">
    <property type="entry name" value="TETRATRICOPEPTIDE REPEAT PROTEIN 29"/>
    <property type="match status" value="1"/>
</dbReference>
<dbReference type="GO" id="GO:0005737">
    <property type="term" value="C:cytoplasm"/>
    <property type="evidence" value="ECO:0007669"/>
    <property type="project" value="UniProtKB-SubCell"/>
</dbReference>
<dbReference type="InterPro" id="IPR011990">
    <property type="entry name" value="TPR-like_helical_dom_sf"/>
</dbReference>
<evidence type="ECO:0000313" key="8">
    <source>
        <dbReference type="Proteomes" id="UP000216498"/>
    </source>
</evidence>
<comment type="similarity">
    <text evidence="5">Belongs to the Rap family.</text>
</comment>